<evidence type="ECO:0000256" key="6">
    <source>
        <dbReference type="ARBA" id="ARBA00023136"/>
    </source>
</evidence>
<dbReference type="PROSITE" id="PS50850">
    <property type="entry name" value="MFS"/>
    <property type="match status" value="1"/>
</dbReference>
<feature type="transmembrane region" description="Helical" evidence="7">
    <location>
        <begin position="327"/>
        <end position="353"/>
    </location>
</feature>
<feature type="transmembrane region" description="Helical" evidence="7">
    <location>
        <begin position="302"/>
        <end position="321"/>
    </location>
</feature>
<accession>A0A454JJC4</accession>
<dbReference type="InterPro" id="IPR036259">
    <property type="entry name" value="MFS_trans_sf"/>
</dbReference>
<comment type="subcellular location">
    <subcellularLocation>
        <location evidence="1">Cell membrane</location>
        <topology evidence="1">Multi-pass membrane protein</topology>
    </subcellularLocation>
</comment>
<keyword evidence="5 7" id="KW-1133">Transmembrane helix</keyword>
<feature type="transmembrane region" description="Helical" evidence="7">
    <location>
        <begin position="49"/>
        <end position="72"/>
    </location>
</feature>
<dbReference type="RefSeq" id="WP_103524386.1">
    <property type="nucleotide sequence ID" value="NZ_JAIZDC010000005.1"/>
</dbReference>
<feature type="transmembrane region" description="Helical" evidence="7">
    <location>
        <begin position="183"/>
        <end position="206"/>
    </location>
</feature>
<dbReference type="CDD" id="cd17369">
    <property type="entry name" value="MFS_ShiA_like"/>
    <property type="match status" value="1"/>
</dbReference>
<keyword evidence="6 7" id="KW-0472">Membrane</keyword>
<dbReference type="PANTHER" id="PTHR43045">
    <property type="entry name" value="SHIKIMATE TRANSPORTER"/>
    <property type="match status" value="1"/>
</dbReference>
<keyword evidence="2" id="KW-0813">Transport</keyword>
<dbReference type="EMBL" id="RFAR01000031">
    <property type="protein sequence ID" value="RMC98795.1"/>
    <property type="molecule type" value="Genomic_DNA"/>
</dbReference>
<evidence type="ECO:0000256" key="4">
    <source>
        <dbReference type="ARBA" id="ARBA00022692"/>
    </source>
</evidence>
<evidence type="ECO:0000256" key="3">
    <source>
        <dbReference type="ARBA" id="ARBA00022475"/>
    </source>
</evidence>
<feature type="transmembrane region" description="Helical" evidence="7">
    <location>
        <begin position="149"/>
        <end position="171"/>
    </location>
</feature>
<keyword evidence="4 7" id="KW-0812">Transmembrane</keyword>
<dbReference type="SUPFAM" id="SSF103473">
    <property type="entry name" value="MFS general substrate transporter"/>
    <property type="match status" value="1"/>
</dbReference>
<dbReference type="OrthoDB" id="6766492at2"/>
<gene>
    <name evidence="9" type="ORF">EAY64_08740</name>
</gene>
<sequence>MTQASSQSRRAAAAAFIGTTIEFYDFYIYATAAALVLGQVFFPSSDPTLSTLAAFATFAVGFIARPMAGMVFGHLGDRLGRKKMLLFTMALMGVATAGIGLLPSYASAGIWAPIGLVALRFIQGISVGGEWGGAVLMASEHAPPKRKTFYASFAQLGSPAGLILSLIAFRLVTSLDQADFLSWGWRLPFLASGLLMCVGLAIRIGVDESPEFKAVQAEHSTAKYPVLEVVRDCWREILFAAAAVTIGSAGFFFTNTFMITYVTQYQGIARSTILDTLFLVTILQFLSQPCSALLAEKIGEGYFLKIVSLLCVVLPYPMFLLVETGNILLMTAGIAMAVITLSGLYAVIAGYMAEAFPVRLRYSGISLAYQLICALAGGTTPLIGTWLASRFAGQWWPLAVFFSLLSLVSFVGVYGLSRLRRQSTSPELVFVR</sequence>
<organism evidence="9 10">
    <name type="scientific">Aquitalea palustris</name>
    <dbReference type="NCBI Taxonomy" id="2480983"/>
    <lineage>
        <taxon>Bacteria</taxon>
        <taxon>Pseudomonadati</taxon>
        <taxon>Pseudomonadota</taxon>
        <taxon>Betaproteobacteria</taxon>
        <taxon>Neisseriales</taxon>
        <taxon>Chromobacteriaceae</taxon>
        <taxon>Aquitalea</taxon>
    </lineage>
</organism>
<dbReference type="PANTHER" id="PTHR43045:SF1">
    <property type="entry name" value="SHIKIMATE TRANSPORTER"/>
    <property type="match status" value="1"/>
</dbReference>
<dbReference type="InterPro" id="IPR011701">
    <property type="entry name" value="MFS"/>
</dbReference>
<evidence type="ECO:0000256" key="5">
    <source>
        <dbReference type="ARBA" id="ARBA00022989"/>
    </source>
</evidence>
<name>A0A454JJC4_9NEIS</name>
<feature type="transmembrane region" description="Helical" evidence="7">
    <location>
        <begin position="395"/>
        <end position="416"/>
    </location>
</feature>
<feature type="domain" description="Major facilitator superfamily (MFS) profile" evidence="8">
    <location>
        <begin position="11"/>
        <end position="421"/>
    </location>
</feature>
<keyword evidence="10" id="KW-1185">Reference proteome</keyword>
<evidence type="ECO:0000256" key="2">
    <source>
        <dbReference type="ARBA" id="ARBA00022448"/>
    </source>
</evidence>
<proteinExistence type="predicted"/>
<feature type="transmembrane region" description="Helical" evidence="7">
    <location>
        <begin position="237"/>
        <end position="261"/>
    </location>
</feature>
<dbReference type="GO" id="GO:0005886">
    <property type="term" value="C:plasma membrane"/>
    <property type="evidence" value="ECO:0007669"/>
    <property type="project" value="UniProtKB-SubCell"/>
</dbReference>
<dbReference type="InterPro" id="IPR020846">
    <property type="entry name" value="MFS_dom"/>
</dbReference>
<keyword evidence="3" id="KW-1003">Cell membrane</keyword>
<feature type="transmembrane region" description="Helical" evidence="7">
    <location>
        <begin position="84"/>
        <end position="102"/>
    </location>
</feature>
<evidence type="ECO:0000256" key="7">
    <source>
        <dbReference type="SAM" id="Phobius"/>
    </source>
</evidence>
<protein>
    <submittedName>
        <fullName evidence="9">MFS transporter</fullName>
    </submittedName>
</protein>
<feature type="transmembrane region" description="Helical" evidence="7">
    <location>
        <begin position="273"/>
        <end position="295"/>
    </location>
</feature>
<dbReference type="FunFam" id="1.20.1250.20:FF:000001">
    <property type="entry name" value="Dicarboxylate MFS transporter"/>
    <property type="match status" value="1"/>
</dbReference>
<evidence type="ECO:0000313" key="10">
    <source>
        <dbReference type="Proteomes" id="UP000274139"/>
    </source>
</evidence>
<evidence type="ECO:0000313" key="9">
    <source>
        <dbReference type="EMBL" id="RMC98795.1"/>
    </source>
</evidence>
<comment type="caution">
    <text evidence="9">The sequence shown here is derived from an EMBL/GenBank/DDBJ whole genome shotgun (WGS) entry which is preliminary data.</text>
</comment>
<dbReference type="Gene3D" id="1.20.1250.20">
    <property type="entry name" value="MFS general substrate transporter like domains"/>
    <property type="match status" value="2"/>
</dbReference>
<feature type="transmembrane region" description="Helical" evidence="7">
    <location>
        <begin position="365"/>
        <end position="389"/>
    </location>
</feature>
<evidence type="ECO:0000256" key="1">
    <source>
        <dbReference type="ARBA" id="ARBA00004651"/>
    </source>
</evidence>
<reference evidence="9 10" key="1">
    <citation type="submission" date="2018-10" db="EMBL/GenBank/DDBJ databases">
        <title>Draft genome sequence of Aquitalea MWU14-2217 isolated from a wild cranberry bog in Provincetown, Massachusetts.</title>
        <authorList>
            <person name="Ebadzadsahrai G."/>
            <person name="Soby S."/>
        </authorList>
    </citation>
    <scope>NUCLEOTIDE SEQUENCE [LARGE SCALE GENOMIC DNA]</scope>
    <source>
        <strain evidence="9 10">MWU14-2217</strain>
    </source>
</reference>
<dbReference type="GO" id="GO:0022857">
    <property type="term" value="F:transmembrane transporter activity"/>
    <property type="evidence" value="ECO:0007669"/>
    <property type="project" value="InterPro"/>
</dbReference>
<dbReference type="Proteomes" id="UP000274139">
    <property type="component" value="Unassembled WGS sequence"/>
</dbReference>
<dbReference type="Pfam" id="PF07690">
    <property type="entry name" value="MFS_1"/>
    <property type="match status" value="1"/>
</dbReference>
<feature type="transmembrane region" description="Helical" evidence="7">
    <location>
        <begin position="108"/>
        <end position="128"/>
    </location>
</feature>
<feature type="transmembrane region" description="Helical" evidence="7">
    <location>
        <begin position="12"/>
        <end position="37"/>
    </location>
</feature>
<dbReference type="AlphaFoldDB" id="A0A454JJC4"/>
<evidence type="ECO:0000259" key="8">
    <source>
        <dbReference type="PROSITE" id="PS50850"/>
    </source>
</evidence>